<dbReference type="Pfam" id="PF08238">
    <property type="entry name" value="Sel1"/>
    <property type="match status" value="7"/>
</dbReference>
<sequence>MNNIRVFFLLAIFLAFPNHTFASVIYQEDWYLAIEKKDSVAQYKIAEAYSPLTKNDSYYCQTDQLYFSHHDKKLSGCRDKSADKYIEFLTKSAENLYPIAQKDLGIAYIKGELVPKDIKKGLYWLERAASPIPDKAKFRIVEGTFWLAQPNGKKIGVGEAHYWLGLLYHEGTEVKADYAKAIKHYKIASTSTDWGFYNLAQYQLYKLYQDKLNDPKKSLYWLENTANNTGKFVDEKTLETSMQMANYFLEGGQPDGSKLDTPNYLWAAKWLLKVAEQSNISKESKQIAAFQLGWFYLNGLGVEKDIGEAIKYYHLGMYQDDLTDYQMNLKKYKYVTSSTDMSLQNQFLHQVITPFYINNFDIAKAQKVIDVVFADNPKDKEVFYEKLIEDLVETLQVESYALLREFESIPLLLKLAQQQEIAYGFYRDARNIEGKTTNELIDLYQSALKIEPNNPTVLYQFGTLYDFILEDEKTAITYYQRAAELGNSKANYRLGIIYYLGKGVEQSYHEAWQYLDLAAKQGYQPAQYFLITIDKSHPEFDWLTTQYLNHQQVYHSPTVMVDGMDWLQTQSEENQNDKATYHQIRHDSNGNGLKTYQGCKAALSLAANGDTFAQGELLSQMNNGANSFICTPKKELLFSWIDSSNKNDKKKAFLKTQYYKLSKQYEQFHTMLKAQVAANNPYAIFELAQKQVTLPNNTVLPYLKTSLKSGSPAAAGLLAFYYDNTNINTFEYTKLVLLQNDLSQYHLDPEISEYYQKNRFSKYFYANLKLSSTDIYKIWFELAQMHEQGKEIPQNNVLALVWYRLLVEYNQTKATTKVAQISAQLTEEQQAEVNNILSKYRNLYRFLPLTHLDINE</sequence>
<dbReference type="Gene3D" id="1.25.40.10">
    <property type="entry name" value="Tetratricopeptide repeat domain"/>
    <property type="match status" value="4"/>
</dbReference>
<feature type="chain" id="PRO_5008690592" evidence="1">
    <location>
        <begin position="23"/>
        <end position="856"/>
    </location>
</feature>
<proteinExistence type="predicted"/>
<feature type="signal peptide" evidence="1">
    <location>
        <begin position="1"/>
        <end position="22"/>
    </location>
</feature>
<dbReference type="InterPro" id="IPR011990">
    <property type="entry name" value="TPR-like_helical_dom_sf"/>
</dbReference>
<protein>
    <submittedName>
        <fullName evidence="2">TPR repeat</fullName>
    </submittedName>
</protein>
<keyword evidence="1" id="KW-0732">Signal</keyword>
<dbReference type="OrthoDB" id="6120455at2"/>
<evidence type="ECO:0000256" key="1">
    <source>
        <dbReference type="SAM" id="SignalP"/>
    </source>
</evidence>
<accession>A0A1C4DPH2</accession>
<dbReference type="SUPFAM" id="SSF81901">
    <property type="entry name" value="HCP-like"/>
    <property type="match status" value="2"/>
</dbReference>
<dbReference type="SMART" id="SM00671">
    <property type="entry name" value="SEL1"/>
    <property type="match status" value="7"/>
</dbReference>
<dbReference type="Proteomes" id="UP000199670">
    <property type="component" value="Unassembled WGS sequence"/>
</dbReference>
<gene>
    <name evidence="2" type="ORF">GA0061081_12019</name>
</gene>
<dbReference type="STRING" id="1798182.GA0061081_12019"/>
<dbReference type="InterPro" id="IPR006597">
    <property type="entry name" value="Sel1-like"/>
</dbReference>
<keyword evidence="3" id="KW-1185">Reference proteome</keyword>
<organism evidence="2 3">
    <name type="scientific">Gilliamella bombicola</name>
    <dbReference type="NCBI Taxonomy" id="1798182"/>
    <lineage>
        <taxon>Bacteria</taxon>
        <taxon>Pseudomonadati</taxon>
        <taxon>Pseudomonadota</taxon>
        <taxon>Gammaproteobacteria</taxon>
        <taxon>Orbales</taxon>
        <taxon>Orbaceae</taxon>
        <taxon>Gilliamella</taxon>
    </lineage>
</organism>
<evidence type="ECO:0000313" key="3">
    <source>
        <dbReference type="Proteomes" id="UP000199670"/>
    </source>
</evidence>
<dbReference type="InterPro" id="IPR050767">
    <property type="entry name" value="Sel1_AlgK"/>
</dbReference>
<dbReference type="RefSeq" id="WP_091350816.1">
    <property type="nucleotide sequence ID" value="NZ_FMAQ01000020.1"/>
</dbReference>
<dbReference type="AlphaFoldDB" id="A0A1C4DPH2"/>
<dbReference type="EMBL" id="FMAQ01000020">
    <property type="protein sequence ID" value="SCC33191.1"/>
    <property type="molecule type" value="Genomic_DNA"/>
</dbReference>
<dbReference type="PANTHER" id="PTHR11102">
    <property type="entry name" value="SEL-1-LIKE PROTEIN"/>
    <property type="match status" value="1"/>
</dbReference>
<reference evidence="3" key="1">
    <citation type="submission" date="2016-08" db="EMBL/GenBank/DDBJ databases">
        <authorList>
            <person name="Varghese N."/>
            <person name="Submissions Spin"/>
        </authorList>
    </citation>
    <scope>NUCLEOTIDE SEQUENCE [LARGE SCALE GENOMIC DNA]</scope>
    <source>
        <strain evidence="3">R-53248</strain>
    </source>
</reference>
<evidence type="ECO:0000313" key="2">
    <source>
        <dbReference type="EMBL" id="SCC33191.1"/>
    </source>
</evidence>
<name>A0A1C4DPH2_9GAMM</name>
<dbReference type="PANTHER" id="PTHR11102:SF160">
    <property type="entry name" value="ERAD-ASSOCIATED E3 UBIQUITIN-PROTEIN LIGASE COMPONENT HRD3"/>
    <property type="match status" value="1"/>
</dbReference>